<accession>A0A914MA85</accession>
<dbReference type="PROSITE" id="PS50106">
    <property type="entry name" value="PDZ"/>
    <property type="match status" value="1"/>
</dbReference>
<dbReference type="WBParaSite" id="Minc3s01411g23587">
    <property type="protein sequence ID" value="Minc3s01411g23587"/>
    <property type="gene ID" value="Minc3s01411g23587"/>
</dbReference>
<dbReference type="SUPFAM" id="SSF50156">
    <property type="entry name" value="PDZ domain-like"/>
    <property type="match status" value="1"/>
</dbReference>
<feature type="compositionally biased region" description="Acidic residues" evidence="1">
    <location>
        <begin position="312"/>
        <end position="321"/>
    </location>
</feature>
<dbReference type="InterPro" id="IPR036034">
    <property type="entry name" value="PDZ_sf"/>
</dbReference>
<dbReference type="Proteomes" id="UP000887563">
    <property type="component" value="Unplaced"/>
</dbReference>
<dbReference type="AlphaFoldDB" id="A0A914MA85"/>
<dbReference type="Gene3D" id="2.30.42.10">
    <property type="match status" value="1"/>
</dbReference>
<proteinExistence type="predicted"/>
<dbReference type="InterPro" id="IPR040264">
    <property type="entry name" value="T15H9.4-like"/>
</dbReference>
<feature type="region of interest" description="Disordered" evidence="1">
    <location>
        <begin position="299"/>
        <end position="336"/>
    </location>
</feature>
<reference evidence="4" key="1">
    <citation type="submission" date="2022-11" db="UniProtKB">
        <authorList>
            <consortium name="WormBaseParasite"/>
        </authorList>
    </citation>
    <scope>IDENTIFICATION</scope>
</reference>
<organism evidence="3 4">
    <name type="scientific">Meloidogyne incognita</name>
    <name type="common">Southern root-knot nematode worm</name>
    <name type="synonym">Oxyuris incognita</name>
    <dbReference type="NCBI Taxonomy" id="6306"/>
    <lineage>
        <taxon>Eukaryota</taxon>
        <taxon>Metazoa</taxon>
        <taxon>Ecdysozoa</taxon>
        <taxon>Nematoda</taxon>
        <taxon>Chromadorea</taxon>
        <taxon>Rhabditida</taxon>
        <taxon>Tylenchina</taxon>
        <taxon>Tylenchomorpha</taxon>
        <taxon>Tylenchoidea</taxon>
        <taxon>Meloidogynidae</taxon>
        <taxon>Meloidogyninae</taxon>
        <taxon>Meloidogyne</taxon>
        <taxon>Meloidogyne incognita group</taxon>
    </lineage>
</organism>
<feature type="domain" description="PDZ" evidence="2">
    <location>
        <begin position="152"/>
        <end position="233"/>
    </location>
</feature>
<sequence length="336" mass="38796">MFSFPPINNIKDLKQKISHLSLRSPLDLVTTDWHLQQPMREEETDKKNYIEERDVTVETQDKEFGLTFFDGSSPPRIKEIDILSCFVGILLVGDEILQINKRDIKSPQDIDEINHSPMEGLRNFQVRLRTDNFYRLLVLKITKIRRKPHRFAILLQARWRQDISLGLIVTDKRENVVVCDVKASSLAVNHFYPGDIITNVNGERVTRMAEAKKAIRTSIAMQNTVTLRIVRDIPPLKRITDMAEDARSILLRNAGFWRRECMLKSIEEKGEVKPQRVYFVPKIESVPFPVDETGKELIATPSRAGGSIVENSSEDEDEIEGEREIIFHEDEDDEDI</sequence>
<dbReference type="InterPro" id="IPR001478">
    <property type="entry name" value="PDZ"/>
</dbReference>
<keyword evidence="3" id="KW-1185">Reference proteome</keyword>
<dbReference type="PANTHER" id="PTHR31327">
    <property type="entry name" value="SPERM MEIOSIS PDZ DOMAIN CONTAINING PROTEINS-RELATED"/>
    <property type="match status" value="1"/>
</dbReference>
<protein>
    <submittedName>
        <fullName evidence="4">PDZ domain-containing protein</fullName>
    </submittedName>
</protein>
<dbReference type="Pfam" id="PF13180">
    <property type="entry name" value="PDZ_2"/>
    <property type="match status" value="1"/>
</dbReference>
<evidence type="ECO:0000256" key="1">
    <source>
        <dbReference type="SAM" id="MobiDB-lite"/>
    </source>
</evidence>
<name>A0A914MA85_MELIC</name>
<evidence type="ECO:0000313" key="3">
    <source>
        <dbReference type="Proteomes" id="UP000887563"/>
    </source>
</evidence>
<evidence type="ECO:0000259" key="2">
    <source>
        <dbReference type="PROSITE" id="PS50106"/>
    </source>
</evidence>
<evidence type="ECO:0000313" key="4">
    <source>
        <dbReference type="WBParaSite" id="Minc3s01411g23587"/>
    </source>
</evidence>